<feature type="non-terminal residue" evidence="1">
    <location>
        <position position="1"/>
    </location>
</feature>
<reference evidence="1" key="1">
    <citation type="journal article" date="2014" name="Front. Microbiol.">
        <title>High frequency of phylogenetically diverse reductive dehalogenase-homologous genes in deep subseafloor sedimentary metagenomes.</title>
        <authorList>
            <person name="Kawai M."/>
            <person name="Futagami T."/>
            <person name="Toyoda A."/>
            <person name="Takaki Y."/>
            <person name="Nishi S."/>
            <person name="Hori S."/>
            <person name="Arai W."/>
            <person name="Tsubouchi T."/>
            <person name="Morono Y."/>
            <person name="Uchiyama I."/>
            <person name="Ito T."/>
            <person name="Fujiyama A."/>
            <person name="Inagaki F."/>
            <person name="Takami H."/>
        </authorList>
    </citation>
    <scope>NUCLEOTIDE SEQUENCE</scope>
    <source>
        <strain evidence="1">Expedition CK06-06</strain>
    </source>
</reference>
<protein>
    <submittedName>
        <fullName evidence="1">Uncharacterized protein</fullName>
    </submittedName>
</protein>
<evidence type="ECO:0000313" key="1">
    <source>
        <dbReference type="EMBL" id="GAI19010.1"/>
    </source>
</evidence>
<accession>X1MWG6</accession>
<proteinExistence type="predicted"/>
<comment type="caution">
    <text evidence="1">The sequence shown here is derived from an EMBL/GenBank/DDBJ whole genome shotgun (WGS) entry which is preliminary data.</text>
</comment>
<sequence>GVLPKPLAGTFTTQVMNVRIQQLSYTSCLKQHLLAICSNSLYVSGLNTNRDGCCPRRRAALGRQQPVATD</sequence>
<gene>
    <name evidence="1" type="ORF">S06H3_34837</name>
</gene>
<dbReference type="EMBL" id="BARV01020954">
    <property type="protein sequence ID" value="GAI19010.1"/>
    <property type="molecule type" value="Genomic_DNA"/>
</dbReference>
<dbReference type="AlphaFoldDB" id="X1MWG6"/>
<organism evidence="1">
    <name type="scientific">marine sediment metagenome</name>
    <dbReference type="NCBI Taxonomy" id="412755"/>
    <lineage>
        <taxon>unclassified sequences</taxon>
        <taxon>metagenomes</taxon>
        <taxon>ecological metagenomes</taxon>
    </lineage>
</organism>
<name>X1MWG6_9ZZZZ</name>